<proteinExistence type="inferred from homology"/>
<protein>
    <submittedName>
        <fullName evidence="3">WD40-like beta Propeller containing protein</fullName>
    </submittedName>
</protein>
<dbReference type="eggNOG" id="COG0823">
    <property type="taxonomic scope" value="Bacteria"/>
</dbReference>
<evidence type="ECO:0000256" key="1">
    <source>
        <dbReference type="ARBA" id="ARBA00009820"/>
    </source>
</evidence>
<feature type="region of interest" description="Disordered" evidence="2">
    <location>
        <begin position="159"/>
        <end position="203"/>
    </location>
</feature>
<feature type="compositionally biased region" description="Basic and acidic residues" evidence="2">
    <location>
        <begin position="159"/>
        <end position="179"/>
    </location>
</feature>
<dbReference type="AlphaFoldDB" id="E8QY39"/>
<dbReference type="PANTHER" id="PTHR36842:SF1">
    <property type="entry name" value="PROTEIN TOLB"/>
    <property type="match status" value="1"/>
</dbReference>
<keyword evidence="4" id="KW-1185">Reference proteome</keyword>
<dbReference type="InterPro" id="IPR011042">
    <property type="entry name" value="6-blade_b-propeller_TolB-like"/>
</dbReference>
<dbReference type="Proteomes" id="UP000008631">
    <property type="component" value="Chromosome"/>
</dbReference>
<reference evidence="3 4" key="2">
    <citation type="journal article" date="2011" name="Stand. Genomic Sci.">
        <title>Complete genome sequence of Isosphaera pallida type strain (IS1B).</title>
        <authorList>
            <consortium name="US DOE Joint Genome Institute (JGI-PGF)"/>
            <person name="Goker M."/>
            <person name="Cleland D."/>
            <person name="Saunders E."/>
            <person name="Lapidus A."/>
            <person name="Nolan M."/>
            <person name="Lucas S."/>
            <person name="Hammon N."/>
            <person name="Deshpande S."/>
            <person name="Cheng J.F."/>
            <person name="Tapia R."/>
            <person name="Han C."/>
            <person name="Goodwin L."/>
            <person name="Pitluck S."/>
            <person name="Liolios K."/>
            <person name="Pagani I."/>
            <person name="Ivanova N."/>
            <person name="Mavromatis K."/>
            <person name="Pati A."/>
            <person name="Chen A."/>
            <person name="Palaniappan K."/>
            <person name="Land M."/>
            <person name="Hauser L."/>
            <person name="Chang Y.J."/>
            <person name="Jeffries C.D."/>
            <person name="Detter J.C."/>
            <person name="Beck B."/>
            <person name="Woyke T."/>
            <person name="Bristow J."/>
            <person name="Eisen J.A."/>
            <person name="Markowitz V."/>
            <person name="Hugenholtz P."/>
            <person name="Kyrpides N.C."/>
            <person name="Klenk H.P."/>
        </authorList>
    </citation>
    <scope>NUCLEOTIDE SEQUENCE [LARGE SCALE GENOMIC DNA]</scope>
    <source>
        <strain evidence="4">ATCC 43644 / DSM 9630 / IS1B</strain>
    </source>
</reference>
<accession>E8QY39</accession>
<dbReference type="Pfam" id="PF07676">
    <property type="entry name" value="PD40"/>
    <property type="match status" value="3"/>
</dbReference>
<dbReference type="InterPro" id="IPR011659">
    <property type="entry name" value="WD40"/>
</dbReference>
<dbReference type="HOGENOM" id="CLU_551838_0_0_0"/>
<dbReference type="EMBL" id="CP002353">
    <property type="protein sequence ID" value="ADV62029.1"/>
    <property type="molecule type" value="Genomic_DNA"/>
</dbReference>
<sequence>MVINKTISFIFSMQYGSPRLPAVSACRVVRRLGMVVGLLGVALRWVGADAWGQADVEAALAAAGFWRPVVKEPGRFATGPALVRLEVDWPNSLGMVRLRAFVAEDQPNLNDPPWLTADLNRRLIGEPKHAWLQFEKTDSSGRQRMVMLRAERSDRLRAVLRERPGRGQPERVSEWELERSQPAPERPRNSGRPPLFQGQPATDDSRLFLVTPQGSDLTMIAEDQGFARAADPRWAPDGRKLAFVGFNSQGSDPLIYLIRLIEQTDDQGTIRLQPDGKPRVVAAGVTPTWSSDGRCLAYVASGTPPLQTDWSAPGRNQERIVILTLEGSDAGASRVLVEGIEPSWNPRDDRLAFVKVRGGNTDLALTRAAGGGITQLTNHPARDGWPIWTHDGSELIFLSNRTNRWDLFKIDPNQPERIMPFTQHRLREDRADLSPDGLRLLFTERWGLPDSRIVLLDLSRDQTVILTEAPNGDREAVWSPDGRWIAFVSRRATP</sequence>
<dbReference type="PANTHER" id="PTHR36842">
    <property type="entry name" value="PROTEIN TOLB HOMOLOG"/>
    <property type="match status" value="1"/>
</dbReference>
<evidence type="ECO:0000313" key="3">
    <source>
        <dbReference type="EMBL" id="ADV62029.1"/>
    </source>
</evidence>
<organism evidence="3 4">
    <name type="scientific">Isosphaera pallida (strain ATCC 43644 / DSM 9630 / IS1B)</name>
    <dbReference type="NCBI Taxonomy" id="575540"/>
    <lineage>
        <taxon>Bacteria</taxon>
        <taxon>Pseudomonadati</taxon>
        <taxon>Planctomycetota</taxon>
        <taxon>Planctomycetia</taxon>
        <taxon>Isosphaerales</taxon>
        <taxon>Isosphaeraceae</taxon>
        <taxon>Isosphaera</taxon>
    </lineage>
</organism>
<gene>
    <name evidence="3" type="ordered locus">Isop_1444</name>
</gene>
<evidence type="ECO:0000313" key="4">
    <source>
        <dbReference type="Proteomes" id="UP000008631"/>
    </source>
</evidence>
<dbReference type="STRING" id="575540.Isop_1444"/>
<comment type="similarity">
    <text evidence="1">Belongs to the TolB family.</text>
</comment>
<reference key="1">
    <citation type="submission" date="2010-11" db="EMBL/GenBank/DDBJ databases">
        <title>The complete sequence of chromosome of Isophaera pallida ATCC 43644.</title>
        <authorList>
            <consortium name="US DOE Joint Genome Institute (JGI-PGF)"/>
            <person name="Lucas S."/>
            <person name="Copeland A."/>
            <person name="Lapidus A."/>
            <person name="Bruce D."/>
            <person name="Goodwin L."/>
            <person name="Pitluck S."/>
            <person name="Kyrpides N."/>
            <person name="Mavromatis K."/>
            <person name="Pagani I."/>
            <person name="Ivanova N."/>
            <person name="Saunders E."/>
            <person name="Brettin T."/>
            <person name="Detter J.C."/>
            <person name="Han C."/>
            <person name="Tapia R."/>
            <person name="Land M."/>
            <person name="Hauser L."/>
            <person name="Markowitz V."/>
            <person name="Cheng J.-F."/>
            <person name="Hugenholtz P."/>
            <person name="Woyke T."/>
            <person name="Wu D."/>
            <person name="Eisen J.A."/>
        </authorList>
    </citation>
    <scope>NUCLEOTIDE SEQUENCE</scope>
    <source>
        <strain>ATCC 43644</strain>
    </source>
</reference>
<dbReference type="InParanoid" id="E8QY39"/>
<dbReference type="Gene3D" id="2.120.10.30">
    <property type="entry name" value="TolB, C-terminal domain"/>
    <property type="match status" value="1"/>
</dbReference>
<name>E8QY39_ISOPI</name>
<dbReference type="KEGG" id="ipa:Isop_1444"/>
<dbReference type="SUPFAM" id="SSF82171">
    <property type="entry name" value="DPP6 N-terminal domain-like"/>
    <property type="match status" value="1"/>
</dbReference>
<evidence type="ECO:0000256" key="2">
    <source>
        <dbReference type="SAM" id="MobiDB-lite"/>
    </source>
</evidence>